<evidence type="ECO:0000256" key="1">
    <source>
        <dbReference type="ARBA" id="ARBA00023015"/>
    </source>
</evidence>
<dbReference type="InterPro" id="IPR000835">
    <property type="entry name" value="HTH_MarR-typ"/>
</dbReference>
<dbReference type="GO" id="GO:0006950">
    <property type="term" value="P:response to stress"/>
    <property type="evidence" value="ECO:0007669"/>
    <property type="project" value="TreeGrafter"/>
</dbReference>
<evidence type="ECO:0000256" key="2">
    <source>
        <dbReference type="ARBA" id="ARBA00023125"/>
    </source>
</evidence>
<evidence type="ECO:0000313" key="5">
    <source>
        <dbReference type="EMBL" id="MBK1790861.1"/>
    </source>
</evidence>
<proteinExistence type="predicted"/>
<keyword evidence="2" id="KW-0238">DNA-binding</keyword>
<organism evidence="5 6">
    <name type="scientific">Persicirhabdus sediminis</name>
    <dbReference type="NCBI Taxonomy" id="454144"/>
    <lineage>
        <taxon>Bacteria</taxon>
        <taxon>Pseudomonadati</taxon>
        <taxon>Verrucomicrobiota</taxon>
        <taxon>Verrucomicrobiia</taxon>
        <taxon>Verrucomicrobiales</taxon>
        <taxon>Verrucomicrobiaceae</taxon>
        <taxon>Persicirhabdus</taxon>
    </lineage>
</organism>
<dbReference type="SUPFAM" id="SSF46785">
    <property type="entry name" value="Winged helix' DNA-binding domain"/>
    <property type="match status" value="1"/>
</dbReference>
<evidence type="ECO:0000313" key="6">
    <source>
        <dbReference type="Proteomes" id="UP000624703"/>
    </source>
</evidence>
<dbReference type="InterPro" id="IPR036390">
    <property type="entry name" value="WH_DNA-bd_sf"/>
</dbReference>
<keyword evidence="6" id="KW-1185">Reference proteome</keyword>
<dbReference type="GO" id="GO:0003677">
    <property type="term" value="F:DNA binding"/>
    <property type="evidence" value="ECO:0007669"/>
    <property type="project" value="UniProtKB-KW"/>
</dbReference>
<accession>A0A8J7MDU4</accession>
<name>A0A8J7MDU4_9BACT</name>
<dbReference type="InterPro" id="IPR036388">
    <property type="entry name" value="WH-like_DNA-bd_sf"/>
</dbReference>
<gene>
    <name evidence="5" type="ORF">JIN82_06795</name>
</gene>
<keyword evidence="1" id="KW-0805">Transcription regulation</keyword>
<dbReference type="Gene3D" id="1.10.10.10">
    <property type="entry name" value="Winged helix-like DNA-binding domain superfamily/Winged helix DNA-binding domain"/>
    <property type="match status" value="1"/>
</dbReference>
<dbReference type="Proteomes" id="UP000624703">
    <property type="component" value="Unassembled WGS sequence"/>
</dbReference>
<dbReference type="InterPro" id="IPR039422">
    <property type="entry name" value="MarR/SlyA-like"/>
</dbReference>
<dbReference type="PROSITE" id="PS01117">
    <property type="entry name" value="HTH_MARR_1"/>
    <property type="match status" value="1"/>
</dbReference>
<protein>
    <submittedName>
        <fullName evidence="5">MarR family transcriptional regulator</fullName>
    </submittedName>
</protein>
<dbReference type="InterPro" id="IPR023187">
    <property type="entry name" value="Tscrpt_reg_MarR-type_CS"/>
</dbReference>
<dbReference type="AlphaFoldDB" id="A0A8J7MDU4"/>
<reference evidence="5" key="1">
    <citation type="submission" date="2021-01" db="EMBL/GenBank/DDBJ databases">
        <title>Modified the classification status of verrucomicrobia.</title>
        <authorList>
            <person name="Feng X."/>
        </authorList>
    </citation>
    <scope>NUCLEOTIDE SEQUENCE</scope>
    <source>
        <strain evidence="5">_KCTC 22039</strain>
    </source>
</reference>
<dbReference type="GO" id="GO:0003700">
    <property type="term" value="F:DNA-binding transcription factor activity"/>
    <property type="evidence" value="ECO:0007669"/>
    <property type="project" value="InterPro"/>
</dbReference>
<evidence type="ECO:0000256" key="3">
    <source>
        <dbReference type="ARBA" id="ARBA00023163"/>
    </source>
</evidence>
<dbReference type="PANTHER" id="PTHR33164">
    <property type="entry name" value="TRANSCRIPTIONAL REGULATOR, MARR FAMILY"/>
    <property type="match status" value="1"/>
</dbReference>
<dbReference type="PANTHER" id="PTHR33164:SF64">
    <property type="entry name" value="TRANSCRIPTIONAL REGULATOR SLYA"/>
    <property type="match status" value="1"/>
</dbReference>
<dbReference type="SMART" id="SM00347">
    <property type="entry name" value="HTH_MARR"/>
    <property type="match status" value="1"/>
</dbReference>
<feature type="domain" description="HTH marR-type" evidence="4">
    <location>
        <begin position="12"/>
        <end position="147"/>
    </location>
</feature>
<sequence>MSEEKLKSIDPEMATGFLVGRVAHQLQLRLATALYDAGISLSAEGVSILTALANMDSAKKMSELAEILGRDATTLKRQLDGLVKAGLVERIPSVTDRRVVEVSVSAKGRQLVASSMPVTMALRKQAMHGISKAKERELKAMLVRMLENLAG</sequence>
<dbReference type="PRINTS" id="PR00598">
    <property type="entry name" value="HTHMARR"/>
</dbReference>
<dbReference type="PROSITE" id="PS50995">
    <property type="entry name" value="HTH_MARR_2"/>
    <property type="match status" value="1"/>
</dbReference>
<dbReference type="EMBL" id="JAENIM010000034">
    <property type="protein sequence ID" value="MBK1790861.1"/>
    <property type="molecule type" value="Genomic_DNA"/>
</dbReference>
<comment type="caution">
    <text evidence="5">The sequence shown here is derived from an EMBL/GenBank/DDBJ whole genome shotgun (WGS) entry which is preliminary data.</text>
</comment>
<evidence type="ECO:0000259" key="4">
    <source>
        <dbReference type="PROSITE" id="PS50995"/>
    </source>
</evidence>
<dbReference type="Pfam" id="PF01047">
    <property type="entry name" value="MarR"/>
    <property type="match status" value="1"/>
</dbReference>
<keyword evidence="3" id="KW-0804">Transcription</keyword>
<dbReference type="RefSeq" id="WP_200310884.1">
    <property type="nucleotide sequence ID" value="NZ_JAENIM010000034.1"/>
</dbReference>